<protein>
    <submittedName>
        <fullName evidence="7">GntR family transcriptional regulator</fullName>
    </submittedName>
</protein>
<feature type="domain" description="HTH gntR-type" evidence="6">
    <location>
        <begin position="12"/>
        <end position="80"/>
    </location>
</feature>
<name>A0A401QXG8_STRNR</name>
<comment type="caution">
    <text evidence="7">The sequence shown here is derived from an EMBL/GenBank/DDBJ whole genome shotgun (WGS) entry which is preliminary data.</text>
</comment>
<dbReference type="InterPro" id="IPR036390">
    <property type="entry name" value="WH_DNA-bd_sf"/>
</dbReference>
<dbReference type="Gene3D" id="1.10.10.10">
    <property type="entry name" value="Winged helix-like DNA-binding domain superfamily/Winged helix DNA-binding domain"/>
    <property type="match status" value="1"/>
</dbReference>
<dbReference type="InterPro" id="IPR015421">
    <property type="entry name" value="PyrdxlP-dep_Trfase_major"/>
</dbReference>
<keyword evidence="4" id="KW-0238">DNA-binding</keyword>
<evidence type="ECO:0000313" key="7">
    <source>
        <dbReference type="EMBL" id="GCB90002.1"/>
    </source>
</evidence>
<dbReference type="CDD" id="cd07377">
    <property type="entry name" value="WHTH_GntR"/>
    <property type="match status" value="1"/>
</dbReference>
<dbReference type="SUPFAM" id="SSF53383">
    <property type="entry name" value="PLP-dependent transferases"/>
    <property type="match status" value="1"/>
</dbReference>
<comment type="similarity">
    <text evidence="1">In the C-terminal section; belongs to the class-I pyridoxal-phosphate-dependent aminotransferase family.</text>
</comment>
<dbReference type="AlphaFoldDB" id="A0A401QXG8"/>
<dbReference type="SMART" id="SM00345">
    <property type="entry name" value="HTH_GNTR"/>
    <property type="match status" value="1"/>
</dbReference>
<dbReference type="InterPro" id="IPR036388">
    <property type="entry name" value="WH-like_DNA-bd_sf"/>
</dbReference>
<dbReference type="Gene3D" id="3.40.640.10">
    <property type="entry name" value="Type I PLP-dependent aspartate aminotransferase-like (Major domain)"/>
    <property type="match status" value="1"/>
</dbReference>
<dbReference type="SUPFAM" id="SSF46785">
    <property type="entry name" value="Winged helix' DNA-binding domain"/>
    <property type="match status" value="1"/>
</dbReference>
<dbReference type="EMBL" id="BHXC01000006">
    <property type="protein sequence ID" value="GCB90002.1"/>
    <property type="molecule type" value="Genomic_DNA"/>
</dbReference>
<dbReference type="CDD" id="cd00609">
    <property type="entry name" value="AAT_like"/>
    <property type="match status" value="1"/>
</dbReference>
<accession>A0A401QXG8</accession>
<dbReference type="Gene3D" id="3.90.1150.10">
    <property type="entry name" value="Aspartate Aminotransferase, domain 1"/>
    <property type="match status" value="1"/>
</dbReference>
<dbReference type="Proteomes" id="UP000288351">
    <property type="component" value="Unassembled WGS sequence"/>
</dbReference>
<dbReference type="InterPro" id="IPR004839">
    <property type="entry name" value="Aminotransferase_I/II_large"/>
</dbReference>
<proteinExistence type="inferred from homology"/>
<reference evidence="7 8" key="1">
    <citation type="journal article" date="2019" name="Microbiol. Resour. Announc.">
        <title>Draft Genome Sequence of the Most Traditional epsilon-Poly-l-Lysine Producer, Streptomyces albulus NBRC14147.</title>
        <authorList>
            <person name="Yamanaka K."/>
            <person name="Hamano Y."/>
        </authorList>
    </citation>
    <scope>NUCLEOTIDE SEQUENCE [LARGE SCALE GENOMIC DNA]</scope>
    <source>
        <strain evidence="7 8">NBRC 14147</strain>
    </source>
</reference>
<dbReference type="PANTHER" id="PTHR46577:SF2">
    <property type="entry name" value="TRANSCRIPTIONAL REGULATORY PROTEIN"/>
    <property type="match status" value="1"/>
</dbReference>
<dbReference type="InterPro" id="IPR015424">
    <property type="entry name" value="PyrdxlP-dep_Trfase"/>
</dbReference>
<evidence type="ECO:0000256" key="3">
    <source>
        <dbReference type="ARBA" id="ARBA00023015"/>
    </source>
</evidence>
<dbReference type="InterPro" id="IPR015422">
    <property type="entry name" value="PyrdxlP-dep_Trfase_small"/>
</dbReference>
<evidence type="ECO:0000256" key="1">
    <source>
        <dbReference type="ARBA" id="ARBA00005384"/>
    </source>
</evidence>
<evidence type="ECO:0000256" key="4">
    <source>
        <dbReference type="ARBA" id="ARBA00023125"/>
    </source>
</evidence>
<evidence type="ECO:0000256" key="5">
    <source>
        <dbReference type="ARBA" id="ARBA00023163"/>
    </source>
</evidence>
<dbReference type="InterPro" id="IPR051446">
    <property type="entry name" value="HTH_trans_reg/aminotransferase"/>
</dbReference>
<dbReference type="PROSITE" id="PS50949">
    <property type="entry name" value="HTH_GNTR"/>
    <property type="match status" value="1"/>
</dbReference>
<dbReference type="PANTHER" id="PTHR46577">
    <property type="entry name" value="HTH-TYPE TRANSCRIPTIONAL REGULATORY PROTEIN GABR"/>
    <property type="match status" value="1"/>
</dbReference>
<dbReference type="Pfam" id="PF00392">
    <property type="entry name" value="GntR"/>
    <property type="match status" value="1"/>
</dbReference>
<keyword evidence="2" id="KW-0663">Pyridoxal phosphate</keyword>
<dbReference type="GO" id="GO:0003677">
    <property type="term" value="F:DNA binding"/>
    <property type="evidence" value="ECO:0007669"/>
    <property type="project" value="UniProtKB-KW"/>
</dbReference>
<dbReference type="InterPro" id="IPR000524">
    <property type="entry name" value="Tscrpt_reg_HTH_GntR"/>
</dbReference>
<organism evidence="7 8">
    <name type="scientific">Streptomyces noursei</name>
    <name type="common">Streptomyces albulus</name>
    <dbReference type="NCBI Taxonomy" id="1971"/>
    <lineage>
        <taxon>Bacteria</taxon>
        <taxon>Bacillati</taxon>
        <taxon>Actinomycetota</taxon>
        <taxon>Actinomycetes</taxon>
        <taxon>Kitasatosporales</taxon>
        <taxon>Streptomycetaceae</taxon>
        <taxon>Streptomyces</taxon>
    </lineage>
</organism>
<evidence type="ECO:0000256" key="2">
    <source>
        <dbReference type="ARBA" id="ARBA00022898"/>
    </source>
</evidence>
<sequence>MFIMSEKYRIRGRRAVEIVSSVEKAVTAGALAPGSALPPLRDLAAELGVNPNTVASAYRLLRERGVIETGGRRGSRVLPRPAHTARHQVRLDVPSDAHDLSHGNPSTEQLPSLAEALRHAAAEQDRDPVLYGRASADEQLMDLARREFLADGVPPGQIAVTSGALDAIERVLQARLRPGDLVAVEDPGWTSLLDLLPALGLNAVGVEVDDDGPRLDDVERALAAGAVALVVTSRAQNPTGAALGSHRAAELREVLRLRPDVLVIEDDFGHAIADVPYHSLCAAGGRPVTEHWTVIRSVTKAFGPDMRLAVLTGDADTVDRVRGRQHLGAGWVSYVLQRAVAQLWNSEAVDRKRVAGFYGERRRALILALADHGVQAYGRSGFNVWIPVPDETPAVVGLLRRGWAVAPGSRFCLGSRSGLRLTVSTLGLDEIPGLAADVAAVLRTDLSATRPA</sequence>
<dbReference type="Pfam" id="PF00155">
    <property type="entry name" value="Aminotran_1_2"/>
    <property type="match status" value="1"/>
</dbReference>
<gene>
    <name evidence="7" type="ORF">SALB_02696</name>
</gene>
<keyword evidence="5" id="KW-0804">Transcription</keyword>
<evidence type="ECO:0000313" key="8">
    <source>
        <dbReference type="Proteomes" id="UP000288351"/>
    </source>
</evidence>
<dbReference type="GO" id="GO:0030170">
    <property type="term" value="F:pyridoxal phosphate binding"/>
    <property type="evidence" value="ECO:0007669"/>
    <property type="project" value="InterPro"/>
</dbReference>
<evidence type="ECO:0000259" key="6">
    <source>
        <dbReference type="PROSITE" id="PS50949"/>
    </source>
</evidence>
<dbReference type="GO" id="GO:0003700">
    <property type="term" value="F:DNA-binding transcription factor activity"/>
    <property type="evidence" value="ECO:0007669"/>
    <property type="project" value="InterPro"/>
</dbReference>
<keyword evidence="3" id="KW-0805">Transcription regulation</keyword>